<proteinExistence type="predicted"/>
<protein>
    <recommendedName>
        <fullName evidence="2">Xylose isomerase</fullName>
    </recommendedName>
</protein>
<dbReference type="STRING" id="743722.Sph21_0447"/>
<accession>F4C6J3</accession>
<dbReference type="eggNOG" id="COG1082">
    <property type="taxonomic scope" value="Bacteria"/>
</dbReference>
<evidence type="ECO:0000313" key="1">
    <source>
        <dbReference type="EMBL" id="ADZ77029.1"/>
    </source>
</evidence>
<dbReference type="HOGENOM" id="CLU_041665_0_0_10"/>
<organism evidence="1">
    <name type="scientific">Sphingobacterium sp. (strain 21)</name>
    <dbReference type="NCBI Taxonomy" id="743722"/>
    <lineage>
        <taxon>Bacteria</taxon>
        <taxon>Pseudomonadati</taxon>
        <taxon>Bacteroidota</taxon>
        <taxon>Sphingobacteriia</taxon>
        <taxon>Sphingobacteriales</taxon>
        <taxon>Sphingobacteriaceae</taxon>
        <taxon>Sphingobacterium</taxon>
    </lineage>
</organism>
<dbReference type="InterPro" id="IPR036237">
    <property type="entry name" value="Xyl_isomerase-like_sf"/>
</dbReference>
<name>F4C6J3_SPHS2</name>
<gene>
    <name evidence="1" type="ordered locus">Sph21_0447</name>
</gene>
<sequence length="418" mass="48120">MKFNNKGNWFRFQIKFEIMYTANGHLTYCTNIHAGESWSAHFKVLQTFLPAIKEQVAPLQRMGIGLRVSEEASRTLIQPAELAAFKDWLKQEQLYVFTMNGFPYGAFHQTSVKDLVHQPDWTTNERLSYTKRLFDILAVLLPEGMHGSISTSPLSYRHWEPHNCQERRNVATQNIVAVAIYLRQIEQEKGIHLHLDIEPEPDGLLENGDEFLDWYINDLIPTGSRLLSAAHHLSDVEAAGILKRYIQLCYDVCHFAVGYEQHEEIIEAIRSEGIQIGKIQASAAIKASMSPLREDRNQLKEVFNAFNEDTYLHQVIAKTTENGLIRYRDLPDALLDVDNPDVEEWRAHFHVPLFIDNYGNIASTQNDVRQILSLQRSAKLSDYIEVETYTWEVLPQALKMPLVSSVAREINWVKDQII</sequence>
<evidence type="ECO:0008006" key="2">
    <source>
        <dbReference type="Google" id="ProtNLM"/>
    </source>
</evidence>
<dbReference type="Gene3D" id="3.20.20.150">
    <property type="entry name" value="Divalent-metal-dependent TIM barrel enzymes"/>
    <property type="match status" value="1"/>
</dbReference>
<dbReference type="EMBL" id="CP002584">
    <property type="protein sequence ID" value="ADZ77029.1"/>
    <property type="molecule type" value="Genomic_DNA"/>
</dbReference>
<reference evidence="1" key="1">
    <citation type="submission" date="2011-03" db="EMBL/GenBank/DDBJ databases">
        <title>Complete sequence of Sphingobacterium sp. 21.</title>
        <authorList>
            <consortium name="US DOE Joint Genome Institute"/>
            <person name="Lucas S."/>
            <person name="Copeland A."/>
            <person name="Lapidus A."/>
            <person name="Cheng J.-F."/>
            <person name="Goodwin L."/>
            <person name="Pitluck S."/>
            <person name="Davenport K."/>
            <person name="Detter J.C."/>
            <person name="Han C."/>
            <person name="Tapia R."/>
            <person name="Land M."/>
            <person name="Hauser L."/>
            <person name="Kyrpides N."/>
            <person name="Ivanova N."/>
            <person name="Ovchinnikova G."/>
            <person name="Pagani I."/>
            <person name="Siebers A.K."/>
            <person name="Allgaier M."/>
            <person name="Thelen M.P."/>
            <person name="Hugenholtz P."/>
            <person name="Woyke T."/>
        </authorList>
    </citation>
    <scope>NUCLEOTIDE SEQUENCE</scope>
    <source>
        <strain evidence="1">21</strain>
    </source>
</reference>
<dbReference type="PATRIC" id="fig|743722.3.peg.486"/>
<dbReference type="AlphaFoldDB" id="F4C6J3"/>
<dbReference type="NCBIfam" id="NF035939">
    <property type="entry name" value="TIM_EboE"/>
    <property type="match status" value="1"/>
</dbReference>
<dbReference type="KEGG" id="shg:Sph21_0447"/>
<dbReference type="SUPFAM" id="SSF51658">
    <property type="entry name" value="Xylose isomerase-like"/>
    <property type="match status" value="1"/>
</dbReference>